<name>M3V0K9_GORML</name>
<dbReference type="AlphaFoldDB" id="M3V0K9"/>
<evidence type="ECO:0000256" key="1">
    <source>
        <dbReference type="SAM" id="MobiDB-lite"/>
    </source>
</evidence>
<comment type="caution">
    <text evidence="2">The sequence shown here is derived from an EMBL/GenBank/DDBJ whole genome shotgun (WGS) entry which is preliminary data.</text>
</comment>
<dbReference type="eggNOG" id="ENOG50340CM">
    <property type="taxonomic scope" value="Bacteria"/>
</dbReference>
<dbReference type="RefSeq" id="WP_008382211.1">
    <property type="nucleotide sequence ID" value="NZ_BAOP01000059.1"/>
</dbReference>
<feature type="region of interest" description="Disordered" evidence="1">
    <location>
        <begin position="104"/>
        <end position="132"/>
    </location>
</feature>
<dbReference type="Proteomes" id="UP000035009">
    <property type="component" value="Unassembled WGS sequence"/>
</dbReference>
<dbReference type="Pfam" id="PF20062">
    <property type="entry name" value="DUF6461"/>
    <property type="match status" value="1"/>
</dbReference>
<dbReference type="InterPro" id="IPR045592">
    <property type="entry name" value="DUF6461"/>
</dbReference>
<proteinExistence type="predicted"/>
<protein>
    <submittedName>
        <fullName evidence="2">Uncharacterized protein</fullName>
    </submittedName>
</protein>
<organism evidence="2 3">
    <name type="scientific">Gordonia malaquae NBRC 108250</name>
    <dbReference type="NCBI Taxonomy" id="1223542"/>
    <lineage>
        <taxon>Bacteria</taxon>
        <taxon>Bacillati</taxon>
        <taxon>Actinomycetota</taxon>
        <taxon>Actinomycetes</taxon>
        <taxon>Mycobacteriales</taxon>
        <taxon>Gordoniaceae</taxon>
        <taxon>Gordonia</taxon>
    </lineage>
</organism>
<sequence>MPELNNAFCVTVISNATLPERIDALPTVSQPAQCDLATLLLRSLESWEEIGSDNLLAGLVQHCDWTIMYESNGYIGATPELMQPLSAGRKSLFITAARTRTSFGRSTARAEHGSTRYSPLSGTARHPMSSCR</sequence>
<reference evidence="2 3" key="1">
    <citation type="submission" date="2013-02" db="EMBL/GenBank/DDBJ databases">
        <title>Whole genome shotgun sequence of Gordonia malaquae NBRC 108250.</title>
        <authorList>
            <person name="Yoshida I."/>
            <person name="Hosoyama A."/>
            <person name="Tsuchikane K."/>
            <person name="Ando Y."/>
            <person name="Baba S."/>
            <person name="Ohji S."/>
            <person name="Hamada M."/>
            <person name="Tamura T."/>
            <person name="Yamazoe A."/>
            <person name="Yamazaki S."/>
            <person name="Fujita N."/>
        </authorList>
    </citation>
    <scope>NUCLEOTIDE SEQUENCE [LARGE SCALE GENOMIC DNA]</scope>
    <source>
        <strain evidence="2 3">NBRC 108250</strain>
    </source>
</reference>
<evidence type="ECO:0000313" key="2">
    <source>
        <dbReference type="EMBL" id="GAC82017.1"/>
    </source>
</evidence>
<dbReference type="EMBL" id="BAOP01000059">
    <property type="protein sequence ID" value="GAC82017.1"/>
    <property type="molecule type" value="Genomic_DNA"/>
</dbReference>
<keyword evidence="3" id="KW-1185">Reference proteome</keyword>
<accession>M3V0K9</accession>
<evidence type="ECO:0000313" key="3">
    <source>
        <dbReference type="Proteomes" id="UP000035009"/>
    </source>
</evidence>
<gene>
    <name evidence="2" type="ORF">GM1_059_00050</name>
</gene>